<proteinExistence type="predicted"/>
<feature type="compositionally biased region" description="Pro residues" evidence="1">
    <location>
        <begin position="538"/>
        <end position="550"/>
    </location>
</feature>
<evidence type="ECO:0000256" key="1">
    <source>
        <dbReference type="SAM" id="MobiDB-lite"/>
    </source>
</evidence>
<organism evidence="2 3">
    <name type="scientific">Luteipulveratus flavus</name>
    <dbReference type="NCBI Taxonomy" id="3031728"/>
    <lineage>
        <taxon>Bacteria</taxon>
        <taxon>Bacillati</taxon>
        <taxon>Actinomycetota</taxon>
        <taxon>Actinomycetes</taxon>
        <taxon>Micrococcales</taxon>
        <taxon>Dermacoccaceae</taxon>
        <taxon>Luteipulveratus</taxon>
    </lineage>
</organism>
<dbReference type="Proteomes" id="UP001528912">
    <property type="component" value="Unassembled WGS sequence"/>
</dbReference>
<dbReference type="EMBL" id="JAROAV010000028">
    <property type="protein sequence ID" value="MDF8264530.1"/>
    <property type="molecule type" value="Genomic_DNA"/>
</dbReference>
<dbReference type="RefSeq" id="WP_277191985.1">
    <property type="nucleotide sequence ID" value="NZ_JAROAV010000028.1"/>
</dbReference>
<sequence>MTDTSIHEPVLSLAGLPAHLVDWLSAVVAAGTGAAEGSPDAGGGSVGEQDAARASAGLLVAAARGVQAWAEGVEVEAIRRLVRSIEDDPGIDVGQHESRSTRQTRAGLARTAAAVELQLLTGLPLTQCRDRVALASACPARGDYLRLRMAAGTLSAWRAVTLLKETRHLDPLAADEITRQALRPIGLVAPEETVAPARAAEAELAAVLAREPLSQATFRRRLARALTLAESSSQYAHRRAHEARDLRDAQTAPESHGMACTTVTASRERAFAAQQRVTQLARRARAAGDGRTLAQLRSDIATDLLIRGQVPGDALLADAPPARLQVVVSLATLLDKDGVAEVPGAGFLTAEQVRRVAVAEGSVWCRLVTDPTTGSVIDAASTYRPPAAMRRAVQARDQRCWAPGCEHPAAECDLDHVVTWNALACEPAHGATHPDNLHALHRAHHVAKTRGWWRSTQSSGGIVHWTTLTGRRITTRPMNHHDLTDLPGLPGGPASLIERALAVLIEDATDPLPLSPAAAALETVVVPSRERVFLVLAPPEPPDPSWPPSPASEDGEPPPF</sequence>
<gene>
    <name evidence="2" type="ORF">P4R38_09780</name>
</gene>
<dbReference type="InterPro" id="IPR003615">
    <property type="entry name" value="HNH_nuc"/>
</dbReference>
<reference evidence="2 3" key="1">
    <citation type="submission" date="2023-03" db="EMBL/GenBank/DDBJ databases">
        <title>YIM 133296 draft genome.</title>
        <authorList>
            <person name="Xiong L."/>
        </authorList>
    </citation>
    <scope>NUCLEOTIDE SEQUENCE [LARGE SCALE GENOMIC DNA]</scope>
    <source>
        <strain evidence="2 3">YIM 133296</strain>
    </source>
</reference>
<feature type="region of interest" description="Disordered" evidence="1">
    <location>
        <begin position="536"/>
        <end position="560"/>
    </location>
</feature>
<evidence type="ECO:0000313" key="2">
    <source>
        <dbReference type="EMBL" id="MDF8264530.1"/>
    </source>
</evidence>
<keyword evidence="3" id="KW-1185">Reference proteome</keyword>
<accession>A0ABT6C6L5</accession>
<name>A0ABT6C6L5_9MICO</name>
<feature type="region of interest" description="Disordered" evidence="1">
    <location>
        <begin position="237"/>
        <end position="258"/>
    </location>
</feature>
<evidence type="ECO:0008006" key="4">
    <source>
        <dbReference type="Google" id="ProtNLM"/>
    </source>
</evidence>
<evidence type="ECO:0000313" key="3">
    <source>
        <dbReference type="Proteomes" id="UP001528912"/>
    </source>
</evidence>
<dbReference type="CDD" id="cd00085">
    <property type="entry name" value="HNHc"/>
    <property type="match status" value="1"/>
</dbReference>
<protein>
    <recommendedName>
        <fullName evidence="4">DUF222 domain-containing protein</fullName>
    </recommendedName>
</protein>
<comment type="caution">
    <text evidence="2">The sequence shown here is derived from an EMBL/GenBank/DDBJ whole genome shotgun (WGS) entry which is preliminary data.</text>
</comment>